<evidence type="ECO:0000313" key="2">
    <source>
        <dbReference type="EMBL" id="PLN85054.1"/>
    </source>
</evidence>
<evidence type="ECO:0000256" key="1">
    <source>
        <dbReference type="SAM" id="MobiDB-lite"/>
    </source>
</evidence>
<proteinExistence type="predicted"/>
<reference evidence="3" key="1">
    <citation type="submission" date="2017-12" db="EMBL/GenBank/DDBJ databases">
        <authorList>
            <consortium name="DOE Joint Genome Institute"/>
            <person name="Mondo S.J."/>
            <person name="Kjaerbolling I."/>
            <person name="Vesth T.C."/>
            <person name="Frisvad J.C."/>
            <person name="Nybo J.L."/>
            <person name="Theobald S."/>
            <person name="Kuo A."/>
            <person name="Bowyer P."/>
            <person name="Matsuda Y."/>
            <person name="Lyhne E.K."/>
            <person name="Kogle M.E."/>
            <person name="Clum A."/>
            <person name="Lipzen A."/>
            <person name="Salamov A."/>
            <person name="Ngan C.Y."/>
            <person name="Daum C."/>
            <person name="Chiniquy J."/>
            <person name="Barry K."/>
            <person name="LaButti K."/>
            <person name="Haridas S."/>
            <person name="Simmons B.A."/>
            <person name="Magnuson J.K."/>
            <person name="Mortensen U.H."/>
            <person name="Larsen T.O."/>
            <person name="Grigoriev I.V."/>
            <person name="Baker S.E."/>
            <person name="Andersen M.R."/>
            <person name="Nordberg H.P."/>
            <person name="Cantor M.N."/>
            <person name="Hua S.X."/>
        </authorList>
    </citation>
    <scope>NUCLEOTIDE SEQUENCE [LARGE SCALE GENOMIC DNA]</scope>
    <source>
        <strain evidence="3">IBT 19404</strain>
    </source>
</reference>
<protein>
    <submittedName>
        <fullName evidence="2">Uncharacterized protein</fullName>
    </submittedName>
</protein>
<accession>A0A2J5I5H8</accession>
<sequence length="202" mass="22495">MLALRSLQVVTRPSSRLLHSITRTALSPKPFRSLSHAVSLSRTNPPRSHHYLGLQSLRAPTAHTTRALTTSASGKSQSDLIIEEIQELYETAKDEFEIATDSTDGATIYAASDRESARDALNDLLSVYALYTTPASERQHTPPEKSSEKLQNEDESGRLVSTQFDPAEVEPEVQQEVKRRVGQRVRELKNAVQLLEERAMAD</sequence>
<dbReference type="OrthoDB" id="273230at2759"/>
<dbReference type="EMBL" id="KZ559507">
    <property type="protein sequence ID" value="PLN85054.1"/>
    <property type="molecule type" value="Genomic_DNA"/>
</dbReference>
<dbReference type="AlphaFoldDB" id="A0A2J5I5H8"/>
<feature type="compositionally biased region" description="Basic and acidic residues" evidence="1">
    <location>
        <begin position="137"/>
        <end position="157"/>
    </location>
</feature>
<feature type="region of interest" description="Disordered" evidence="1">
    <location>
        <begin position="134"/>
        <end position="175"/>
    </location>
</feature>
<keyword evidence="3" id="KW-1185">Reference proteome</keyword>
<name>A0A2J5I5H8_9EURO</name>
<gene>
    <name evidence="2" type="ORF">BDW42DRAFT_161567</name>
</gene>
<dbReference type="Proteomes" id="UP000235023">
    <property type="component" value="Unassembled WGS sequence"/>
</dbReference>
<organism evidence="2 3">
    <name type="scientific">Aspergillus taichungensis</name>
    <dbReference type="NCBI Taxonomy" id="482145"/>
    <lineage>
        <taxon>Eukaryota</taxon>
        <taxon>Fungi</taxon>
        <taxon>Dikarya</taxon>
        <taxon>Ascomycota</taxon>
        <taxon>Pezizomycotina</taxon>
        <taxon>Eurotiomycetes</taxon>
        <taxon>Eurotiomycetidae</taxon>
        <taxon>Eurotiales</taxon>
        <taxon>Aspergillaceae</taxon>
        <taxon>Aspergillus</taxon>
        <taxon>Aspergillus subgen. Circumdati</taxon>
    </lineage>
</organism>
<evidence type="ECO:0000313" key="3">
    <source>
        <dbReference type="Proteomes" id="UP000235023"/>
    </source>
</evidence>